<dbReference type="Proteomes" id="UP001596145">
    <property type="component" value="Unassembled WGS sequence"/>
</dbReference>
<dbReference type="InterPro" id="IPR011650">
    <property type="entry name" value="Peptidase_M20_dimer"/>
</dbReference>
<evidence type="ECO:0000256" key="3">
    <source>
        <dbReference type="ARBA" id="ARBA00006247"/>
    </source>
</evidence>
<dbReference type="RefSeq" id="WP_122106059.1">
    <property type="nucleotide sequence ID" value="NZ_JBHSKV010000014.1"/>
</dbReference>
<gene>
    <name evidence="9" type="ORF">ACFPJA_11055</name>
</gene>
<dbReference type="NCBIfam" id="TIGR01910">
    <property type="entry name" value="DapE-ArgE"/>
    <property type="match status" value="1"/>
</dbReference>
<evidence type="ECO:0000259" key="8">
    <source>
        <dbReference type="Pfam" id="PF07687"/>
    </source>
</evidence>
<keyword evidence="10" id="KW-1185">Reference proteome</keyword>
<dbReference type="InterPro" id="IPR010182">
    <property type="entry name" value="ArgE/DapE"/>
</dbReference>
<dbReference type="InterPro" id="IPR050072">
    <property type="entry name" value="Peptidase_M20A"/>
</dbReference>
<dbReference type="InterPro" id="IPR002933">
    <property type="entry name" value="Peptidase_M20"/>
</dbReference>
<protein>
    <submittedName>
        <fullName evidence="9">M20 family metallopeptidase</fullName>
    </submittedName>
</protein>
<keyword evidence="6" id="KW-0862">Zinc</keyword>
<comment type="cofactor">
    <cofactor evidence="2">
        <name>Zn(2+)</name>
        <dbReference type="ChEBI" id="CHEBI:29105"/>
    </cofactor>
</comment>
<feature type="domain" description="Peptidase M20 dimerisation" evidence="8">
    <location>
        <begin position="181"/>
        <end position="288"/>
    </location>
</feature>
<evidence type="ECO:0000256" key="5">
    <source>
        <dbReference type="ARBA" id="ARBA00022801"/>
    </source>
</evidence>
<dbReference type="SUPFAM" id="SSF55031">
    <property type="entry name" value="Bacterial exopeptidase dimerisation domain"/>
    <property type="match status" value="1"/>
</dbReference>
<dbReference type="Pfam" id="PF01546">
    <property type="entry name" value="Peptidase_M20"/>
    <property type="match status" value="1"/>
</dbReference>
<dbReference type="PANTHER" id="PTHR43808">
    <property type="entry name" value="ACETYLORNITHINE DEACETYLASE"/>
    <property type="match status" value="1"/>
</dbReference>
<dbReference type="Gene3D" id="3.40.630.10">
    <property type="entry name" value="Zn peptidases"/>
    <property type="match status" value="1"/>
</dbReference>
<proteinExistence type="inferred from homology"/>
<evidence type="ECO:0000256" key="2">
    <source>
        <dbReference type="ARBA" id="ARBA00001947"/>
    </source>
</evidence>
<dbReference type="AlphaFoldDB" id="A0ABD5QSL1"/>
<evidence type="ECO:0000256" key="7">
    <source>
        <dbReference type="ARBA" id="ARBA00023285"/>
    </source>
</evidence>
<evidence type="ECO:0000313" key="9">
    <source>
        <dbReference type="EMBL" id="MFC5135253.1"/>
    </source>
</evidence>
<dbReference type="InterPro" id="IPR036264">
    <property type="entry name" value="Bact_exopeptidase_dim_dom"/>
</dbReference>
<comment type="cofactor">
    <cofactor evidence="1">
        <name>Co(2+)</name>
        <dbReference type="ChEBI" id="CHEBI:48828"/>
    </cofactor>
</comment>
<evidence type="ECO:0000256" key="4">
    <source>
        <dbReference type="ARBA" id="ARBA00022723"/>
    </source>
</evidence>
<comment type="similarity">
    <text evidence="3">Belongs to the peptidase M20A family.</text>
</comment>
<keyword evidence="7" id="KW-0170">Cobalt</keyword>
<name>A0ABD5QSL1_9EURY</name>
<dbReference type="EMBL" id="JBHSKV010000014">
    <property type="protein sequence ID" value="MFC5135253.1"/>
    <property type="molecule type" value="Genomic_DNA"/>
</dbReference>
<dbReference type="GO" id="GO:0016787">
    <property type="term" value="F:hydrolase activity"/>
    <property type="evidence" value="ECO:0007669"/>
    <property type="project" value="UniProtKB-KW"/>
</dbReference>
<sequence length="400" mass="42150">MSEGAASERSTEIEDLARDLVRIPTENPPGNEGAAAEFVYDWFREAGIDATLLKEPDPDRPQVGARVGEDGPTVVLNGHLDVVPAGDPDAWSADPYAGVVEDGRLYGRGSADMKTGVAIAMLVARDLAPEIRSGELSGSVVVHAAMGEETADPGTRTLLERGFDGDYGIVLEPTDFRVATSTKGLSVYRVAVEGVATHASQPDAGRNAIDEARPLLDAIDEYDAELREREGSLCGGAFATVTEIEAGTGSNLAVIPDRAELVLDRRVLPGEDPDAVDAEVEALLERVREEHGLKASWTRIQTYASSSIPVDHPLATILRDRSVEVVGAGGDVGAGGEVGDPWGIEAATDARNFVNDAGVPAVTWGPGDLDQAHTVDESIDLGDAGIARNVLEGVVREFLE</sequence>
<keyword evidence="4" id="KW-0479">Metal-binding</keyword>
<evidence type="ECO:0000256" key="6">
    <source>
        <dbReference type="ARBA" id="ARBA00022833"/>
    </source>
</evidence>
<dbReference type="Pfam" id="PF07687">
    <property type="entry name" value="M20_dimer"/>
    <property type="match status" value="1"/>
</dbReference>
<accession>A0ABD5QSL1</accession>
<evidence type="ECO:0000313" key="10">
    <source>
        <dbReference type="Proteomes" id="UP001596145"/>
    </source>
</evidence>
<dbReference type="GO" id="GO:0046872">
    <property type="term" value="F:metal ion binding"/>
    <property type="evidence" value="ECO:0007669"/>
    <property type="project" value="UniProtKB-KW"/>
</dbReference>
<comment type="caution">
    <text evidence="9">The sequence shown here is derived from an EMBL/GenBank/DDBJ whole genome shotgun (WGS) entry which is preliminary data.</text>
</comment>
<reference evidence="9 10" key="1">
    <citation type="journal article" date="2019" name="Int. J. Syst. Evol. Microbiol.">
        <title>The Global Catalogue of Microorganisms (GCM) 10K type strain sequencing project: providing services to taxonomists for standard genome sequencing and annotation.</title>
        <authorList>
            <consortium name="The Broad Institute Genomics Platform"/>
            <consortium name="The Broad Institute Genome Sequencing Center for Infectious Disease"/>
            <person name="Wu L."/>
            <person name="Ma J."/>
        </authorList>
    </citation>
    <scope>NUCLEOTIDE SEQUENCE [LARGE SCALE GENOMIC DNA]</scope>
    <source>
        <strain evidence="9 10">CGMCC 1.16026</strain>
    </source>
</reference>
<keyword evidence="5" id="KW-0378">Hydrolase</keyword>
<dbReference type="SUPFAM" id="SSF53187">
    <property type="entry name" value="Zn-dependent exopeptidases"/>
    <property type="match status" value="1"/>
</dbReference>
<dbReference type="Gene3D" id="3.30.70.360">
    <property type="match status" value="1"/>
</dbReference>
<organism evidence="9 10">
    <name type="scientific">Halorubrum glutamatedens</name>
    <dbReference type="NCBI Taxonomy" id="2707018"/>
    <lineage>
        <taxon>Archaea</taxon>
        <taxon>Methanobacteriati</taxon>
        <taxon>Methanobacteriota</taxon>
        <taxon>Stenosarchaea group</taxon>
        <taxon>Halobacteria</taxon>
        <taxon>Halobacteriales</taxon>
        <taxon>Haloferacaceae</taxon>
        <taxon>Halorubrum</taxon>
    </lineage>
</organism>
<dbReference type="CDD" id="cd08659">
    <property type="entry name" value="M20_ArgE_DapE-like"/>
    <property type="match status" value="1"/>
</dbReference>
<evidence type="ECO:0000256" key="1">
    <source>
        <dbReference type="ARBA" id="ARBA00001941"/>
    </source>
</evidence>